<reference evidence="6 7" key="1">
    <citation type="submission" date="2022-01" db="EMBL/GenBank/DDBJ databases">
        <title>A chromosomal length assembly of Cordylochernes scorpioides.</title>
        <authorList>
            <person name="Zeh D."/>
            <person name="Zeh J."/>
        </authorList>
    </citation>
    <scope>NUCLEOTIDE SEQUENCE [LARGE SCALE GENOMIC DNA]</scope>
    <source>
        <strain evidence="6">IN4F17</strain>
        <tissue evidence="6">Whole Body</tissue>
    </source>
</reference>
<dbReference type="InterPro" id="IPR003595">
    <property type="entry name" value="Tyr_Pase_cat"/>
</dbReference>
<evidence type="ECO:0000256" key="3">
    <source>
        <dbReference type="ARBA" id="ARBA00012903"/>
    </source>
</evidence>
<protein>
    <recommendedName>
        <fullName evidence="3">phosphatidylinositol-3,5-bisphosphate 3-phosphatase</fullName>
        <ecNumber evidence="3">3.1.3.95</ecNumber>
    </recommendedName>
</protein>
<keyword evidence="7" id="KW-1185">Reference proteome</keyword>
<dbReference type="InterPro" id="IPR010569">
    <property type="entry name" value="Myotubularin-like_Pase_dom"/>
</dbReference>
<dbReference type="PANTHER" id="PTHR10807">
    <property type="entry name" value="MYOTUBULARIN-RELATED"/>
    <property type="match status" value="1"/>
</dbReference>
<keyword evidence="4" id="KW-0443">Lipid metabolism</keyword>
<dbReference type="SMART" id="SM00568">
    <property type="entry name" value="GRAM"/>
    <property type="match status" value="1"/>
</dbReference>
<name>A0ABY6K753_9ARAC</name>
<dbReference type="InterPro" id="IPR016130">
    <property type="entry name" value="Tyr_Pase_AS"/>
</dbReference>
<sequence length="691" mass="80129">MVVAGDFHTEAVFVVDTAKIDFHVISVVFYREVLLYLIFHCVHHEFLNNQREGCAARDVTYLCPYTGPVRGTLWVTNYKLYFKSTDRDPPFILDVPLGVVSRVEKVGGATSRGENSYGIELFCQDMRNLRFAHKQENHSRRDVFEKLQQYAFPLSNKLESVNTERPTVLESLIHCDASLTSLELWQRSLRYNLWFLLIKDFHDKPLFAFEYQEVYPVNGWTVYEPIAEYRRQGLPTESWKIIKTNDTYELCDTYPAIVSVAHSLPSLANLLTLAGSARSCHGGGPARRCRLQEPQQIPCNYTLSQYNFKWYNCRLLVLCWLHPESQASITRCSQPLVGVSGKRSRDDERYIQMILDANAQSHKIVIMDARPTVNAVANKTKRPHVCVQAKGGGYENEDSYAHAELMFLEIHNIHVMRESLRKLREICYPGLEDSARWWAGLENSHWLEHVRCVLGGAVRVAEKVECQRTSVVVHCSDGWDRTSQLTALALIMLDPYYRTIKGFEVLIEKEWISFGHKFAQRIGHGDDKHSDPDRSPVFQQFIDCVWQMTQKFPNAFEFNEHFLITILDHLYSCLFGTFLFNSEQQRVKEDVKNRAVSLWSYINSSPEPFTNPQYTSYLQQHVLFPVANLRCLQVWRGYYCRWNPCMRPQVTCQLGKYSETSAKPWLVTSHSASWSDLVEWYSRTSMRGHSR</sequence>
<gene>
    <name evidence="6" type="ORF">LAZ67_2006633</name>
</gene>
<dbReference type="InterPro" id="IPR029021">
    <property type="entry name" value="Prot-tyrosine_phosphatase-like"/>
</dbReference>
<feature type="domain" description="Myotubularin phosphatase" evidence="5">
    <location>
        <begin position="219"/>
        <end position="639"/>
    </location>
</feature>
<comment type="similarity">
    <text evidence="2">Belongs to the protein-tyrosine phosphatase family. Non-receptor class myotubularin subfamily.</text>
</comment>
<comment type="subcellular location">
    <subcellularLocation>
        <location evidence="1">Endomembrane system</location>
        <topology evidence="1">Peripheral membrane protein</topology>
    </subcellularLocation>
</comment>
<dbReference type="SUPFAM" id="SSF52799">
    <property type="entry name" value="(Phosphotyrosine protein) phosphatases II"/>
    <property type="match status" value="1"/>
</dbReference>
<accession>A0ABY6K753</accession>
<dbReference type="CDD" id="cd13357">
    <property type="entry name" value="PH-GRAM_MTMR2_insect-like"/>
    <property type="match status" value="1"/>
</dbReference>
<dbReference type="InterPro" id="IPR004182">
    <property type="entry name" value="GRAM"/>
</dbReference>
<dbReference type="InterPro" id="IPR011993">
    <property type="entry name" value="PH-like_dom_sf"/>
</dbReference>
<dbReference type="Pfam" id="PF06602">
    <property type="entry name" value="Myotub-related"/>
    <property type="match status" value="2"/>
</dbReference>
<evidence type="ECO:0000313" key="7">
    <source>
        <dbReference type="Proteomes" id="UP001235939"/>
    </source>
</evidence>
<dbReference type="PANTHER" id="PTHR10807:SF128">
    <property type="entry name" value="PHOSPHATIDYLINOSITOL-3,5-BISPHOSPHATE 3-PHOSPHATASE"/>
    <property type="match status" value="1"/>
</dbReference>
<evidence type="ECO:0000313" key="6">
    <source>
        <dbReference type="EMBL" id="UYV64126.1"/>
    </source>
</evidence>
<dbReference type="SUPFAM" id="SSF50729">
    <property type="entry name" value="PH domain-like"/>
    <property type="match status" value="1"/>
</dbReference>
<evidence type="ECO:0000256" key="2">
    <source>
        <dbReference type="ARBA" id="ARBA00007471"/>
    </source>
</evidence>
<dbReference type="SMART" id="SM00404">
    <property type="entry name" value="PTPc_motif"/>
    <property type="match status" value="1"/>
</dbReference>
<evidence type="ECO:0000256" key="4">
    <source>
        <dbReference type="ARBA" id="ARBA00023098"/>
    </source>
</evidence>
<proteinExistence type="inferred from homology"/>
<evidence type="ECO:0000259" key="5">
    <source>
        <dbReference type="PROSITE" id="PS51339"/>
    </source>
</evidence>
<dbReference type="EC" id="3.1.3.95" evidence="3"/>
<evidence type="ECO:0000256" key="1">
    <source>
        <dbReference type="ARBA" id="ARBA00004184"/>
    </source>
</evidence>
<dbReference type="InterPro" id="IPR030564">
    <property type="entry name" value="Myotubularin"/>
</dbReference>
<dbReference type="Gene3D" id="2.30.29.30">
    <property type="entry name" value="Pleckstrin-homology domain (PH domain)/Phosphotyrosine-binding domain (PTB)"/>
    <property type="match status" value="1"/>
</dbReference>
<dbReference type="Pfam" id="PF02893">
    <property type="entry name" value="GRAM"/>
    <property type="match status" value="1"/>
</dbReference>
<dbReference type="PROSITE" id="PS51339">
    <property type="entry name" value="PPASE_MYOTUBULARIN"/>
    <property type="match status" value="1"/>
</dbReference>
<dbReference type="Proteomes" id="UP001235939">
    <property type="component" value="Chromosome 02"/>
</dbReference>
<dbReference type="PROSITE" id="PS00383">
    <property type="entry name" value="TYR_PHOSPHATASE_1"/>
    <property type="match status" value="1"/>
</dbReference>
<dbReference type="EMBL" id="CP092864">
    <property type="protein sequence ID" value="UYV64126.1"/>
    <property type="molecule type" value="Genomic_DNA"/>
</dbReference>
<organism evidence="6 7">
    <name type="scientific">Cordylochernes scorpioides</name>
    <dbReference type="NCBI Taxonomy" id="51811"/>
    <lineage>
        <taxon>Eukaryota</taxon>
        <taxon>Metazoa</taxon>
        <taxon>Ecdysozoa</taxon>
        <taxon>Arthropoda</taxon>
        <taxon>Chelicerata</taxon>
        <taxon>Arachnida</taxon>
        <taxon>Pseudoscorpiones</taxon>
        <taxon>Cheliferoidea</taxon>
        <taxon>Chernetidae</taxon>
        <taxon>Cordylochernes</taxon>
    </lineage>
</organism>